<organism evidence="2 3">
    <name type="scientific">Nonlabens dokdonensis</name>
    <dbReference type="NCBI Taxonomy" id="328515"/>
    <lineage>
        <taxon>Bacteria</taxon>
        <taxon>Pseudomonadati</taxon>
        <taxon>Bacteroidota</taxon>
        <taxon>Flavobacteriia</taxon>
        <taxon>Flavobacteriales</taxon>
        <taxon>Flavobacteriaceae</taxon>
        <taxon>Nonlabens</taxon>
    </lineage>
</organism>
<reference evidence="3" key="1">
    <citation type="journal article" date="2017" name="Proc. Natl. Acad. Sci. U.S.A.">
        <title>Simulation of Deepwater Horizon oil plume reveals substrate specialization within a complex community of hydrocarbon-degraders.</title>
        <authorList>
            <person name="Hu P."/>
            <person name="Dubinsky E.A."/>
            <person name="Probst A.J."/>
            <person name="Wang J."/>
            <person name="Sieber C.M.K."/>
            <person name="Tom L.M."/>
            <person name="Gardinali P."/>
            <person name="Banfield J.F."/>
            <person name="Atlas R.M."/>
            <person name="Andersen G.L."/>
        </authorList>
    </citation>
    <scope>NUCLEOTIDE SEQUENCE [LARGE SCALE GENOMIC DNA]</scope>
</reference>
<feature type="domain" description="Uncharacterized protein YyaB-like PH" evidence="1">
    <location>
        <begin position="61"/>
        <end position="134"/>
    </location>
</feature>
<dbReference type="Pfam" id="PF06713">
    <property type="entry name" value="bPH_4"/>
    <property type="match status" value="1"/>
</dbReference>
<sequence length="144" mass="16275">MKFNSRKGPLFQLVTFGVCIILCIVVFMRITSDTPLFSAFLLGDIIGVLVVVYLLWVYFDTSYELTETSLKYKSGLIRGSISTKSIQEVIKGKSLWSGIKPATARKGLIIKYKGYQEIYISPETNDSFVKKLLEFNKDVEITTP</sequence>
<gene>
    <name evidence="2" type="ORF">A9Q93_01175</name>
</gene>
<evidence type="ECO:0000313" key="2">
    <source>
        <dbReference type="EMBL" id="OUS21364.1"/>
    </source>
</evidence>
<dbReference type="AlphaFoldDB" id="A0A1Z8BFL1"/>
<name>A0A1Z8BFL1_9FLAO</name>
<comment type="caution">
    <text evidence="2">The sequence shown here is derived from an EMBL/GenBank/DDBJ whole genome shotgun (WGS) entry which is preliminary data.</text>
</comment>
<evidence type="ECO:0000313" key="3">
    <source>
        <dbReference type="Proteomes" id="UP000196102"/>
    </source>
</evidence>
<dbReference type="RefSeq" id="WP_303685548.1">
    <property type="nucleotide sequence ID" value="NZ_CAJXYO010000071.1"/>
</dbReference>
<accession>A0A1Z8BFL1</accession>
<dbReference type="GO" id="GO:0030153">
    <property type="term" value="P:bacteriocin immunity"/>
    <property type="evidence" value="ECO:0007669"/>
    <property type="project" value="InterPro"/>
</dbReference>
<dbReference type="Proteomes" id="UP000196102">
    <property type="component" value="Unassembled WGS sequence"/>
</dbReference>
<dbReference type="EMBL" id="MAAX01000020">
    <property type="protein sequence ID" value="OUS21364.1"/>
    <property type="molecule type" value="Genomic_DNA"/>
</dbReference>
<proteinExistence type="predicted"/>
<protein>
    <recommendedName>
        <fullName evidence="1">Uncharacterized protein YyaB-like PH domain-containing protein</fullName>
    </recommendedName>
</protein>
<evidence type="ECO:0000259" key="1">
    <source>
        <dbReference type="Pfam" id="PF06713"/>
    </source>
</evidence>
<dbReference type="InterPro" id="IPR009589">
    <property type="entry name" value="PH_YyaB-like"/>
</dbReference>